<dbReference type="InterPro" id="IPR000992">
    <property type="entry name" value="SRP1_TIP1"/>
</dbReference>
<organism evidence="2 3">
    <name type="scientific">Kluyveromyces marxianus</name>
    <name type="common">Yeast</name>
    <name type="synonym">Candida kefyr</name>
    <dbReference type="NCBI Taxonomy" id="4911"/>
    <lineage>
        <taxon>Eukaryota</taxon>
        <taxon>Fungi</taxon>
        <taxon>Dikarya</taxon>
        <taxon>Ascomycota</taxon>
        <taxon>Saccharomycotina</taxon>
        <taxon>Saccharomycetes</taxon>
        <taxon>Saccharomycetales</taxon>
        <taxon>Saccharomycetaceae</taxon>
        <taxon>Kluyveromyces</taxon>
    </lineage>
</organism>
<gene>
    <name evidence="2" type="primary">AFB1</name>
    <name evidence="2" type="ORF">FIM1_2508</name>
</gene>
<feature type="signal peptide" evidence="1">
    <location>
        <begin position="1"/>
        <end position="19"/>
    </location>
</feature>
<evidence type="ECO:0000256" key="1">
    <source>
        <dbReference type="SAM" id="SignalP"/>
    </source>
</evidence>
<keyword evidence="1" id="KW-0732">Signal</keyword>
<proteinExistence type="predicted"/>
<evidence type="ECO:0000313" key="2">
    <source>
        <dbReference type="EMBL" id="QGN15812.1"/>
    </source>
</evidence>
<dbReference type="Proteomes" id="UP000422736">
    <property type="component" value="Chromosome 4"/>
</dbReference>
<reference evidence="2 3" key="2">
    <citation type="submission" date="2019-11" db="EMBL/GenBank/DDBJ databases">
        <authorList>
            <person name="Lu H."/>
        </authorList>
    </citation>
    <scope>NUCLEOTIDE SEQUENCE [LARGE SCALE GENOMIC DNA]</scope>
    <source>
        <strain evidence="2 3">FIM1</strain>
    </source>
</reference>
<protein>
    <submittedName>
        <fullName evidence="2">Cell wall protein YLR040C</fullName>
    </submittedName>
</protein>
<keyword evidence="3" id="KW-1185">Reference proteome</keyword>
<dbReference type="Pfam" id="PF00660">
    <property type="entry name" value="SRP1_TIP1"/>
    <property type="match status" value="1"/>
</dbReference>
<reference evidence="2 3" key="1">
    <citation type="submission" date="2016-03" db="EMBL/GenBank/DDBJ databases">
        <title>How can Kluyveromyces marxianus grow so fast - potential evolutionary course in Saccharomyces Complex revealed by comparative genomics.</title>
        <authorList>
            <person name="Mo W."/>
            <person name="Lu W."/>
            <person name="Yang X."/>
            <person name="Qi J."/>
            <person name="Lv H."/>
        </authorList>
    </citation>
    <scope>NUCLEOTIDE SEQUENCE [LARGE SCALE GENOMIC DNA]</scope>
    <source>
        <strain evidence="2 3">FIM1</strain>
    </source>
</reference>
<dbReference type="EMBL" id="CP015057">
    <property type="protein sequence ID" value="QGN15812.1"/>
    <property type="molecule type" value="Genomic_DNA"/>
</dbReference>
<feature type="chain" id="PRO_5045147476" evidence="1">
    <location>
        <begin position="20"/>
        <end position="203"/>
    </location>
</feature>
<sequence>MNSYLHLLLCFGNFLFCLAADSASSQALNQAKQEAASADINFFIGFISDFNANQKSYTSYMKEAKMTMPQDIADYYFHLQQVTESTQLLEDIATSFPFSDFKTFITAVPWYTQLLSQASITQFYVPEDFMTKQAEVQTSTLSGNITSSYGITTSHNFTQSPTASNFTGNSSTLINNSTSINVGTNFGLYSPLVLLPALCVLFG</sequence>
<evidence type="ECO:0000313" key="3">
    <source>
        <dbReference type="Proteomes" id="UP000422736"/>
    </source>
</evidence>
<name>A0ABX6EUW2_KLUMA</name>
<accession>A0ABX6EUW2</accession>